<keyword evidence="1" id="KW-0472">Membrane</keyword>
<reference evidence="2" key="1">
    <citation type="submission" date="2020-03" db="EMBL/GenBank/DDBJ databases">
        <title>Draft Genome Sequence of Cylindrodendrum hubeiense.</title>
        <authorList>
            <person name="Buettner E."/>
            <person name="Kellner H."/>
        </authorList>
    </citation>
    <scope>NUCLEOTIDE SEQUENCE</scope>
    <source>
        <strain evidence="2">IHI 201604</strain>
    </source>
</reference>
<sequence length="221" mass="25580">MFRSKAQYEPEAAWLSPADLEHGIDSSNRLNSPSVVKSVLQPLEQKIYQYDVLMQQTHQQTVQLDEEIRLMQEQRSRAEERFILAQGKLDEYEQHHQDVSRALRGEYNPHPQPERVKHVVRIENIDKQTPQYDRQAPLYDKETPLYQNEKQAPLDLGRLDPSGSFTHHQIFYIFIMAGLGGMIISGGVNFGLAYGKCTLSATPHTLFDWSTKLTPRCWNQK</sequence>
<dbReference type="EMBL" id="JAANBB010000018">
    <property type="protein sequence ID" value="KAF7555649.1"/>
    <property type="molecule type" value="Genomic_DNA"/>
</dbReference>
<organism evidence="2 3">
    <name type="scientific">Cylindrodendrum hubeiense</name>
    <dbReference type="NCBI Taxonomy" id="595255"/>
    <lineage>
        <taxon>Eukaryota</taxon>
        <taxon>Fungi</taxon>
        <taxon>Dikarya</taxon>
        <taxon>Ascomycota</taxon>
        <taxon>Pezizomycotina</taxon>
        <taxon>Sordariomycetes</taxon>
        <taxon>Hypocreomycetidae</taxon>
        <taxon>Hypocreales</taxon>
        <taxon>Nectriaceae</taxon>
        <taxon>Cylindrodendrum</taxon>
    </lineage>
</organism>
<keyword evidence="1" id="KW-0812">Transmembrane</keyword>
<proteinExistence type="predicted"/>
<dbReference type="OrthoDB" id="5096988at2759"/>
<gene>
    <name evidence="2" type="ORF">G7Z17_g2010</name>
</gene>
<name>A0A9P5HEZ1_9HYPO</name>
<accession>A0A9P5HEZ1</accession>
<comment type="caution">
    <text evidence="2">The sequence shown here is derived from an EMBL/GenBank/DDBJ whole genome shotgun (WGS) entry which is preliminary data.</text>
</comment>
<keyword evidence="1" id="KW-1133">Transmembrane helix</keyword>
<evidence type="ECO:0000256" key="1">
    <source>
        <dbReference type="SAM" id="Phobius"/>
    </source>
</evidence>
<keyword evidence="3" id="KW-1185">Reference proteome</keyword>
<dbReference type="AlphaFoldDB" id="A0A9P5HEZ1"/>
<protein>
    <submittedName>
        <fullName evidence="2">Uncharacterized protein</fullName>
    </submittedName>
</protein>
<dbReference type="Proteomes" id="UP000722485">
    <property type="component" value="Unassembled WGS sequence"/>
</dbReference>
<evidence type="ECO:0000313" key="3">
    <source>
        <dbReference type="Proteomes" id="UP000722485"/>
    </source>
</evidence>
<evidence type="ECO:0000313" key="2">
    <source>
        <dbReference type="EMBL" id="KAF7555649.1"/>
    </source>
</evidence>
<feature type="transmembrane region" description="Helical" evidence="1">
    <location>
        <begin position="170"/>
        <end position="194"/>
    </location>
</feature>